<dbReference type="SUPFAM" id="SSF55073">
    <property type="entry name" value="Nucleotide cyclase"/>
    <property type="match status" value="1"/>
</dbReference>
<dbReference type="InterPro" id="IPR003018">
    <property type="entry name" value="GAF"/>
</dbReference>
<dbReference type="RefSeq" id="WP_353893719.1">
    <property type="nucleotide sequence ID" value="NZ_CP159485.1"/>
</dbReference>
<dbReference type="Pfam" id="PF00990">
    <property type="entry name" value="GGDEF"/>
    <property type="match status" value="1"/>
</dbReference>
<name>A0AAU8HUX0_9FIRM</name>
<keyword evidence="1" id="KW-0472">Membrane</keyword>
<dbReference type="SMART" id="SM00065">
    <property type="entry name" value="GAF"/>
    <property type="match status" value="1"/>
</dbReference>
<dbReference type="GO" id="GO:1902201">
    <property type="term" value="P:negative regulation of bacterial-type flagellum-dependent cell motility"/>
    <property type="evidence" value="ECO:0007669"/>
    <property type="project" value="TreeGrafter"/>
</dbReference>
<dbReference type="PANTHER" id="PTHR45138">
    <property type="entry name" value="REGULATORY COMPONENTS OF SENSORY TRANSDUCTION SYSTEM"/>
    <property type="match status" value="1"/>
</dbReference>
<evidence type="ECO:0000313" key="3">
    <source>
        <dbReference type="EMBL" id="XCI29171.1"/>
    </source>
</evidence>
<keyword evidence="1" id="KW-0812">Transmembrane</keyword>
<reference evidence="3" key="2">
    <citation type="submission" date="2024-06" db="EMBL/GenBank/DDBJ databases">
        <authorList>
            <person name="Petrova K.O."/>
            <person name="Toshchakov S.V."/>
            <person name="Boltjanskaja Y.V."/>
            <person name="Kevbrin V.V."/>
        </authorList>
    </citation>
    <scope>NUCLEOTIDE SEQUENCE</scope>
    <source>
        <strain evidence="3">Z-710</strain>
    </source>
</reference>
<dbReference type="CDD" id="cd01949">
    <property type="entry name" value="GGDEF"/>
    <property type="match status" value="1"/>
</dbReference>
<feature type="transmembrane region" description="Helical" evidence="1">
    <location>
        <begin position="199"/>
        <end position="219"/>
    </location>
</feature>
<feature type="domain" description="GGDEF" evidence="2">
    <location>
        <begin position="420"/>
        <end position="554"/>
    </location>
</feature>
<dbReference type="Pfam" id="PF13185">
    <property type="entry name" value="GAF_2"/>
    <property type="match status" value="1"/>
</dbReference>
<evidence type="ECO:0000256" key="1">
    <source>
        <dbReference type="SAM" id="Phobius"/>
    </source>
</evidence>
<gene>
    <name evidence="3" type="ORF">PRVXH_000480</name>
</gene>
<dbReference type="PROSITE" id="PS50887">
    <property type="entry name" value="GGDEF"/>
    <property type="match status" value="1"/>
</dbReference>
<dbReference type="InterPro" id="IPR000160">
    <property type="entry name" value="GGDEF_dom"/>
</dbReference>
<dbReference type="EC" id="2.7.7.65" evidence="3"/>
<keyword evidence="1" id="KW-1133">Transmembrane helix</keyword>
<proteinExistence type="predicted"/>
<dbReference type="InterPro" id="IPR043128">
    <property type="entry name" value="Rev_trsase/Diguanyl_cyclase"/>
</dbReference>
<feature type="transmembrane region" description="Helical" evidence="1">
    <location>
        <begin position="136"/>
        <end position="157"/>
    </location>
</feature>
<dbReference type="SMART" id="SM00267">
    <property type="entry name" value="GGDEF"/>
    <property type="match status" value="1"/>
</dbReference>
<dbReference type="PANTHER" id="PTHR45138:SF6">
    <property type="entry name" value="DIGUANYLATE CYCLASE DGCN"/>
    <property type="match status" value="1"/>
</dbReference>
<dbReference type="InterPro" id="IPR029787">
    <property type="entry name" value="Nucleotide_cyclase"/>
</dbReference>
<reference evidence="3" key="1">
    <citation type="journal article" date="2018" name="Antonie Van Leeuwenhoek">
        <title>Proteinivorax hydrogeniformans sp. nov., an anaerobic, haloalkaliphilic bacterium fermenting proteinaceous compounds with high hydrogen production.</title>
        <authorList>
            <person name="Boltyanskaya Y."/>
            <person name="Detkova E."/>
            <person name="Pimenov N."/>
            <person name="Kevbrin V."/>
        </authorList>
    </citation>
    <scope>NUCLEOTIDE SEQUENCE</scope>
    <source>
        <strain evidence="3">Z-710</strain>
    </source>
</reference>
<dbReference type="AlphaFoldDB" id="A0AAU8HUX0"/>
<dbReference type="NCBIfam" id="TIGR00254">
    <property type="entry name" value="GGDEF"/>
    <property type="match status" value="1"/>
</dbReference>
<dbReference type="EMBL" id="CP159485">
    <property type="protein sequence ID" value="XCI29171.1"/>
    <property type="molecule type" value="Genomic_DNA"/>
</dbReference>
<accession>A0AAU8HUX0</accession>
<dbReference type="GO" id="GO:0043709">
    <property type="term" value="P:cell adhesion involved in single-species biofilm formation"/>
    <property type="evidence" value="ECO:0007669"/>
    <property type="project" value="TreeGrafter"/>
</dbReference>
<sequence length="554" mass="62446">MNKLKAFKLLIAFIGVTWLVKITASSEQLLQVGWWEVLLFVSLAVLIERIHIPLPQGHVSFSLVFILWAFSVFGHVIFALWAVLIGIFINQALLIGRKLGDVFFNIGMMTITILTSNHVFHFLGGNWGGLILENTVPMLGMLLVMFILNHACLYVLYKLMNPTYSVVDIVKDSRWDLVTYLITVPLGILMAYLHSELHLIGGLLLFIPIVISSYIFRLYKKLDNIYARMKGLYTVAAEINGNLDVNKTLNSIGDVCLRILELDSFYIFLARNNNELTAVYSRGEMDEYLKTEDVKLGQGITGKVAQSKKSIIVRDTSKDKRVFTIPGREKGAMMSVPLIRGGKAIGVMTAVKYQPFSLNDQDLQILEIIASQSAVALDNAKLYEQMQNLSQVDELTNTYNYRYFQKRLELEVQNSKDSKQPVSLMVIDLDNFKRINDTYGHEVGNKVLSELADILKGLIRQKDVLARYGGDEFVIIFSKTAKDVAEKVALRILATLTKHNFKCGDSYEKITFSAGIADFPNDAEDSLDLMRKADRIMYTGSKEKGKSKVAVFNK</sequence>
<feature type="transmembrane region" description="Helical" evidence="1">
    <location>
        <begin position="177"/>
        <end position="193"/>
    </location>
</feature>
<dbReference type="InterPro" id="IPR029016">
    <property type="entry name" value="GAF-like_dom_sf"/>
</dbReference>
<dbReference type="SUPFAM" id="SSF55781">
    <property type="entry name" value="GAF domain-like"/>
    <property type="match status" value="1"/>
</dbReference>
<evidence type="ECO:0000259" key="2">
    <source>
        <dbReference type="PROSITE" id="PS50887"/>
    </source>
</evidence>
<feature type="transmembrane region" description="Helical" evidence="1">
    <location>
        <begin position="65"/>
        <end position="90"/>
    </location>
</feature>
<dbReference type="GO" id="GO:0005886">
    <property type="term" value="C:plasma membrane"/>
    <property type="evidence" value="ECO:0007669"/>
    <property type="project" value="TreeGrafter"/>
</dbReference>
<keyword evidence="3" id="KW-0548">Nucleotidyltransferase</keyword>
<organism evidence="3">
    <name type="scientific">Proteinivorax hydrogeniformans</name>
    <dbReference type="NCBI Taxonomy" id="1826727"/>
    <lineage>
        <taxon>Bacteria</taxon>
        <taxon>Bacillati</taxon>
        <taxon>Bacillota</taxon>
        <taxon>Clostridia</taxon>
        <taxon>Eubacteriales</taxon>
        <taxon>Proteinivoracaceae</taxon>
        <taxon>Proteinivorax</taxon>
    </lineage>
</organism>
<dbReference type="GO" id="GO:0052621">
    <property type="term" value="F:diguanylate cyclase activity"/>
    <property type="evidence" value="ECO:0007669"/>
    <property type="project" value="UniProtKB-EC"/>
</dbReference>
<protein>
    <submittedName>
        <fullName evidence="3">Sensor domain-containing diguanylate cyclase</fullName>
        <ecNumber evidence="3">2.7.7.65</ecNumber>
    </submittedName>
</protein>
<feature type="transmembrane region" description="Helical" evidence="1">
    <location>
        <begin position="102"/>
        <end position="124"/>
    </location>
</feature>
<dbReference type="FunFam" id="3.30.70.270:FF:000001">
    <property type="entry name" value="Diguanylate cyclase domain protein"/>
    <property type="match status" value="1"/>
</dbReference>
<dbReference type="InterPro" id="IPR050469">
    <property type="entry name" value="Diguanylate_Cyclase"/>
</dbReference>
<dbReference type="Gene3D" id="3.30.450.40">
    <property type="match status" value="1"/>
</dbReference>
<dbReference type="Gene3D" id="3.30.70.270">
    <property type="match status" value="1"/>
</dbReference>
<keyword evidence="3" id="KW-0808">Transferase</keyword>